<reference evidence="1" key="1">
    <citation type="journal article" date="2005" name="Environ. Microbiol.">
        <title>Genetic and functional properties of uncultivated thermophilic crenarchaeotes from a subsurface gold mine as revealed by analysis of genome fragments.</title>
        <authorList>
            <person name="Nunoura T."/>
            <person name="Hirayama H."/>
            <person name="Takami H."/>
            <person name="Oida H."/>
            <person name="Nishi S."/>
            <person name="Shimamura S."/>
            <person name="Suzuki Y."/>
            <person name="Inagaki F."/>
            <person name="Takai K."/>
            <person name="Nealson K.H."/>
            <person name="Horikoshi K."/>
        </authorList>
    </citation>
    <scope>NUCLEOTIDE SEQUENCE</scope>
</reference>
<dbReference type="SUPFAM" id="SSF50939">
    <property type="entry name" value="Sialidases"/>
    <property type="match status" value="1"/>
</dbReference>
<gene>
    <name evidence="1" type="ORF">HGMM_OP3C064</name>
</gene>
<organism evidence="1">
    <name type="scientific">Acetithermum autotrophicum</name>
    <dbReference type="NCBI Taxonomy" id="1446466"/>
    <lineage>
        <taxon>Bacteria</taxon>
        <taxon>Candidatus Bipolaricaulota</taxon>
        <taxon>Candidatus Acetithermum</taxon>
    </lineage>
</organism>
<protein>
    <recommendedName>
        <fullName evidence="2">Exo-alpha-sialidase</fullName>
    </recommendedName>
</protein>
<dbReference type="AlphaFoldDB" id="H5SRX3"/>
<name>H5SRX3_ACEAU</name>
<evidence type="ECO:0000313" key="1">
    <source>
        <dbReference type="EMBL" id="BAL58909.1"/>
    </source>
</evidence>
<evidence type="ECO:0008006" key="2">
    <source>
        <dbReference type="Google" id="ProtNLM"/>
    </source>
</evidence>
<accession>H5SRX3</accession>
<reference evidence="1" key="2">
    <citation type="journal article" date="2012" name="PLoS ONE">
        <title>A Deeply Branching Thermophilic Bacterium with an Ancient Acetyl-CoA Pathway Dominates a Subsurface Ecosystem.</title>
        <authorList>
            <person name="Takami H."/>
            <person name="Noguchi H."/>
            <person name="Takaki Y."/>
            <person name="Uchiyama I."/>
            <person name="Toyoda A."/>
            <person name="Nishi S."/>
            <person name="Chee G.-J."/>
            <person name="Arai W."/>
            <person name="Nunoura T."/>
            <person name="Itoh T."/>
            <person name="Hattori M."/>
            <person name="Takai K."/>
        </authorList>
    </citation>
    <scope>NUCLEOTIDE SEQUENCE</scope>
</reference>
<dbReference type="InterPro" id="IPR036278">
    <property type="entry name" value="Sialidase_sf"/>
</dbReference>
<proteinExistence type="predicted"/>
<sequence>MGTPGGKAQDSGWTTITIAEGADSTGKRIITPDVMVVGGIPHVSYLDQAENKIFVAAVKADGTIGKIEVANPDGRANGTAIADSEKIGCVMWIQMGDAGPEVWTRCLNDKHEWLSDPVRLSTEGVIAGQHDLQGDWSNNIDNAAAPDGAIYAVWGENYDTLKAAKTVDGKTWEACGEMPNQSGSDVRFPTIYVDAKGRVYAGATQASGGPDVQAWVSYDGCATWKGRTNITNNGGFSDAAEFAVIGDTFYSSNDDTTTNPNNVDLNFAVCKVTESDGLAECQGTRAVLKDAAWARLKTDGKNLHLVGNDQGGTGYVDYCFSDNGGATWKGEAIPNSKPNNPGFRDADFGIIVARNNIAVGSDGKVYIAWNTRVEGKSKIMLSVRSAPPAKEASATCAP</sequence>
<dbReference type="Gene3D" id="2.120.10.10">
    <property type="match status" value="1"/>
</dbReference>
<dbReference type="EMBL" id="AP011802">
    <property type="protein sequence ID" value="BAL58909.1"/>
    <property type="molecule type" value="Genomic_DNA"/>
</dbReference>